<accession>A0A9X2JEM9</accession>
<name>A0A9X2JEM9_9BACT</name>
<sequence>MASPRILYCRCAYAKVVPQAVKDGVLEGLSESETAFDAVADLCQMSAAKDPALQRLSKQSGLKIAACYPRAVKWLFAAANAPLQDDTQIVNMRTLSAEQSCQQLLGGACPSAEAPTDDAPQTLED</sequence>
<dbReference type="Proteomes" id="UP001155241">
    <property type="component" value="Unassembled WGS sequence"/>
</dbReference>
<gene>
    <name evidence="1" type="ORF">NG895_02845</name>
</gene>
<dbReference type="RefSeq" id="WP_252850936.1">
    <property type="nucleotide sequence ID" value="NZ_JAMXLR010000011.1"/>
</dbReference>
<comment type="caution">
    <text evidence="1">The sequence shown here is derived from an EMBL/GenBank/DDBJ whole genome shotgun (WGS) entry which is preliminary data.</text>
</comment>
<dbReference type="AlphaFoldDB" id="A0A9X2JEM9"/>
<organism evidence="1 2">
    <name type="scientific">Aeoliella straminimaris</name>
    <dbReference type="NCBI Taxonomy" id="2954799"/>
    <lineage>
        <taxon>Bacteria</taxon>
        <taxon>Pseudomonadati</taxon>
        <taxon>Planctomycetota</taxon>
        <taxon>Planctomycetia</taxon>
        <taxon>Pirellulales</taxon>
        <taxon>Lacipirellulaceae</taxon>
        <taxon>Aeoliella</taxon>
    </lineage>
</organism>
<reference evidence="1" key="1">
    <citation type="submission" date="2022-06" db="EMBL/GenBank/DDBJ databases">
        <title>Aeoliella straminimaris, a novel planctomycete from sediments.</title>
        <authorList>
            <person name="Vitorino I.R."/>
            <person name="Lage O.M."/>
        </authorList>
    </citation>
    <scope>NUCLEOTIDE SEQUENCE</scope>
    <source>
        <strain evidence="1">ICT_H6.2</strain>
    </source>
</reference>
<keyword evidence="2" id="KW-1185">Reference proteome</keyword>
<evidence type="ECO:0000313" key="2">
    <source>
        <dbReference type="Proteomes" id="UP001155241"/>
    </source>
</evidence>
<protein>
    <submittedName>
        <fullName evidence="1">Uncharacterized protein</fullName>
    </submittedName>
</protein>
<evidence type="ECO:0000313" key="1">
    <source>
        <dbReference type="EMBL" id="MCO6042836.1"/>
    </source>
</evidence>
<proteinExistence type="predicted"/>
<dbReference type="EMBL" id="JAMXLR010000011">
    <property type="protein sequence ID" value="MCO6042836.1"/>
    <property type="molecule type" value="Genomic_DNA"/>
</dbReference>